<name>A0A9J9HC08_RHIWR</name>
<dbReference type="EMBL" id="CP000699">
    <property type="protein sequence ID" value="ABQ68677.1"/>
    <property type="molecule type" value="Genomic_DNA"/>
</dbReference>
<gene>
    <name evidence="2" type="ordered locus">Swit_2318</name>
</gene>
<keyword evidence="3" id="KW-1185">Reference proteome</keyword>
<dbReference type="InterPro" id="IPR003673">
    <property type="entry name" value="CoA-Trfase_fam_III"/>
</dbReference>
<dbReference type="Gene3D" id="3.30.1540.10">
    <property type="entry name" value="formyl-coa transferase, domain 3"/>
    <property type="match status" value="1"/>
</dbReference>
<proteinExistence type="predicted"/>
<dbReference type="OrthoDB" id="5720311at2"/>
<accession>A0A9J9HC08</accession>
<dbReference type="PANTHER" id="PTHR48207">
    <property type="entry name" value="SUCCINATE--HYDROXYMETHYLGLUTARATE COA-TRANSFERASE"/>
    <property type="match status" value="1"/>
</dbReference>
<reference evidence="2 3" key="1">
    <citation type="journal article" date="2010" name="J. Bacteriol.">
        <title>Genome sequence of the dioxin-mineralizing bacterium Sphingomonas wittichii RW1.</title>
        <authorList>
            <person name="Miller T.R."/>
            <person name="Delcher A.L."/>
            <person name="Salzberg S.L."/>
            <person name="Saunders E."/>
            <person name="Detter J.C."/>
            <person name="Halden R.U."/>
        </authorList>
    </citation>
    <scope>NUCLEOTIDE SEQUENCE [LARGE SCALE GENOMIC DNA]</scope>
    <source>
        <strain evidence="3">DSM 6014 / CCUG 31198 / JCM 15750 / NBRC 105917 / EY 4224 / RW1</strain>
    </source>
</reference>
<dbReference type="AlphaFoldDB" id="A0A9J9HC08"/>
<organism evidence="2 3">
    <name type="scientific">Rhizorhabdus wittichii (strain DSM 6014 / CCUG 31198 / JCM 15750 / NBRC 105917 / EY 4224 / RW1)</name>
    <name type="common">Sphingomonas wittichii</name>
    <dbReference type="NCBI Taxonomy" id="392499"/>
    <lineage>
        <taxon>Bacteria</taxon>
        <taxon>Pseudomonadati</taxon>
        <taxon>Pseudomonadota</taxon>
        <taxon>Alphaproteobacteria</taxon>
        <taxon>Sphingomonadales</taxon>
        <taxon>Sphingomonadaceae</taxon>
        <taxon>Rhizorhabdus</taxon>
    </lineage>
</organism>
<dbReference type="SUPFAM" id="SSF89796">
    <property type="entry name" value="CoA-transferase family III (CaiB/BaiF)"/>
    <property type="match status" value="1"/>
</dbReference>
<dbReference type="Proteomes" id="UP000001989">
    <property type="component" value="Chromosome"/>
</dbReference>
<dbReference type="GO" id="GO:0008410">
    <property type="term" value="F:CoA-transferase activity"/>
    <property type="evidence" value="ECO:0007669"/>
    <property type="project" value="TreeGrafter"/>
</dbReference>
<evidence type="ECO:0000313" key="2">
    <source>
        <dbReference type="EMBL" id="ABQ68677.1"/>
    </source>
</evidence>
<dbReference type="Gene3D" id="3.40.50.10540">
    <property type="entry name" value="Crotonobetainyl-coa:carnitine coa-transferase, domain 1"/>
    <property type="match status" value="1"/>
</dbReference>
<evidence type="ECO:0000313" key="3">
    <source>
        <dbReference type="Proteomes" id="UP000001989"/>
    </source>
</evidence>
<dbReference type="InterPro" id="IPR044855">
    <property type="entry name" value="CoA-Trfase_III_dom3_sf"/>
</dbReference>
<evidence type="ECO:0000256" key="1">
    <source>
        <dbReference type="ARBA" id="ARBA00022679"/>
    </source>
</evidence>
<sequence length="420" mass="44268">MDDRGARRPDAGMTQPATLAPVLSGLRVLEIGHFVAAPFCTRLLADLGADVVKIEPRGGDPVRQWGEMIDGRSLWWSMHGRNKRSVTVDLKSDKGRALILRLVAECDVVVENFRPGQLRKMGLGSEVLRGVRPDLIVAHVSGYGQDGPGANRAAFGVIGEAIGGLRYLTNQAPGTADLPPVRVGVSIGDSIAGLYAAFGVMAALWQRDRAGGDGRARTIDVALTESVLSMMEGMLPEYGALGKIKQPAGGGIATAAPTNAYPTADGQWVLIAANSEPLFAKLMTLVGHGELIGAPGYASNPERVANVDTLDQLIGAWTRTLSAGELVARLDASDIPNSKAYTAADCAADPQYRARGMVREVPDKHFGTVLQAGMVPHVPESPGTVRWAGPDLGEHTDEVLGELLGLAPAEIDALKQEGVL</sequence>
<keyword evidence="1" id="KW-0808">Transferase</keyword>
<dbReference type="KEGG" id="swi:Swit_2318"/>
<dbReference type="InterPro" id="IPR050483">
    <property type="entry name" value="CoA-transferase_III_domain"/>
</dbReference>
<protein>
    <submittedName>
        <fullName evidence="2">L-carnitine dehydratase/bile acid-inducible protein F</fullName>
    </submittedName>
</protein>
<dbReference type="InterPro" id="IPR023606">
    <property type="entry name" value="CoA-Trfase_III_dom_1_sf"/>
</dbReference>
<dbReference type="PANTHER" id="PTHR48207:SF3">
    <property type="entry name" value="SUCCINATE--HYDROXYMETHYLGLUTARATE COA-TRANSFERASE"/>
    <property type="match status" value="1"/>
</dbReference>
<dbReference type="Pfam" id="PF02515">
    <property type="entry name" value="CoA_transf_3"/>
    <property type="match status" value="1"/>
</dbReference>